<dbReference type="AlphaFoldDB" id="A0A4Q0MB60"/>
<name>A0A4Q0MB60_9HYPH</name>
<dbReference type="RefSeq" id="WP_128778674.1">
    <property type="nucleotide sequence ID" value="NZ_RYFI01000018.1"/>
</dbReference>
<reference evidence="1 2" key="1">
    <citation type="submission" date="2018-12" db="EMBL/GenBank/DDBJ databases">
        <title>bacterium Hansschlegelia zhihuaiae S113.</title>
        <authorList>
            <person name="He J."/>
        </authorList>
    </citation>
    <scope>NUCLEOTIDE SEQUENCE [LARGE SCALE GENOMIC DNA]</scope>
    <source>
        <strain evidence="1 2">S 113</strain>
    </source>
</reference>
<dbReference type="EMBL" id="RYFI01000018">
    <property type="protein sequence ID" value="RXF70263.1"/>
    <property type="molecule type" value="Genomic_DNA"/>
</dbReference>
<organism evidence="1 2">
    <name type="scientific">Hansschlegelia zhihuaiae</name>
    <dbReference type="NCBI Taxonomy" id="405005"/>
    <lineage>
        <taxon>Bacteria</taxon>
        <taxon>Pseudomonadati</taxon>
        <taxon>Pseudomonadota</taxon>
        <taxon>Alphaproteobacteria</taxon>
        <taxon>Hyphomicrobiales</taxon>
        <taxon>Methylopilaceae</taxon>
        <taxon>Hansschlegelia</taxon>
    </lineage>
</organism>
<evidence type="ECO:0000313" key="1">
    <source>
        <dbReference type="EMBL" id="RXF70263.1"/>
    </source>
</evidence>
<protein>
    <submittedName>
        <fullName evidence="1">Uncharacterized protein</fullName>
    </submittedName>
</protein>
<accession>A0A4Q0MB60</accession>
<dbReference type="Proteomes" id="UP000289708">
    <property type="component" value="Unassembled WGS sequence"/>
</dbReference>
<proteinExistence type="predicted"/>
<keyword evidence="2" id="KW-1185">Reference proteome</keyword>
<gene>
    <name evidence="1" type="ORF">EK403_17040</name>
</gene>
<comment type="caution">
    <text evidence="1">The sequence shown here is derived from an EMBL/GenBank/DDBJ whole genome shotgun (WGS) entry which is preliminary data.</text>
</comment>
<evidence type="ECO:0000313" key="2">
    <source>
        <dbReference type="Proteomes" id="UP000289708"/>
    </source>
</evidence>
<sequence length="86" mass="9720">MAKSAIFIPRAKDKDVLGFMVEACRAIETNEIGILELGAAKHLRLNIDDEKDQNSLSIYADSEIYAINEAYVQKKNIQPLLQERQV</sequence>